<dbReference type="EMBL" id="JACCBB010000001">
    <property type="protein sequence ID" value="NYD21275.1"/>
    <property type="molecule type" value="Genomic_DNA"/>
</dbReference>
<reference evidence="2 3" key="1">
    <citation type="submission" date="2020-07" db="EMBL/GenBank/DDBJ databases">
        <title>Sequencing the genomes of 1000 actinobacteria strains.</title>
        <authorList>
            <person name="Klenk H.-P."/>
        </authorList>
    </citation>
    <scope>NUCLEOTIDE SEQUENCE [LARGE SCALE GENOMIC DNA]</scope>
    <source>
        <strain evidence="2 3">DSM 7487</strain>
    </source>
</reference>
<comment type="caution">
    <text evidence="2">The sequence shown here is derived from an EMBL/GenBank/DDBJ whole genome shotgun (WGS) entry which is preliminary data.</text>
</comment>
<sequence length="266" mass="28895">MRREREATDPVADGRAPGPSLTVVYTGEQDEVYDFPVEGCRRTFGRDDERCDIVVWSALNGSDLARVAGVVFRMDGELWLRNLAVSHSLRVQVPGRPPEPDLPPRRSEADRGPARSLPGPVCTVVGPDGCELLVRQEPHPRPDPVRPAASPGAPTRFEVPAVPDHLRLVAVAVCAPLLRGERFPASYSEVAATLRLRSARTARRLVDELCAGYTAAHPGPGERPPGDCRTLRLPVYHDLAHVLVGHHRIDAGDLRLLPSAGGTVRP</sequence>
<accession>A0A7Y9ASK8</accession>
<organism evidence="2 3">
    <name type="scientific">Kineococcus aurantiacus</name>
    <dbReference type="NCBI Taxonomy" id="37633"/>
    <lineage>
        <taxon>Bacteria</taxon>
        <taxon>Bacillati</taxon>
        <taxon>Actinomycetota</taxon>
        <taxon>Actinomycetes</taxon>
        <taxon>Kineosporiales</taxon>
        <taxon>Kineosporiaceae</taxon>
        <taxon>Kineococcus</taxon>
    </lineage>
</organism>
<evidence type="ECO:0000256" key="1">
    <source>
        <dbReference type="SAM" id="MobiDB-lite"/>
    </source>
</evidence>
<proteinExistence type="predicted"/>
<feature type="region of interest" description="Disordered" evidence="1">
    <location>
        <begin position="1"/>
        <end position="22"/>
    </location>
</feature>
<feature type="region of interest" description="Disordered" evidence="1">
    <location>
        <begin position="91"/>
        <end position="120"/>
    </location>
</feature>
<gene>
    <name evidence="2" type="ORF">BJ968_000815</name>
</gene>
<evidence type="ECO:0008006" key="4">
    <source>
        <dbReference type="Google" id="ProtNLM"/>
    </source>
</evidence>
<evidence type="ECO:0000313" key="2">
    <source>
        <dbReference type="EMBL" id="NYD21275.1"/>
    </source>
</evidence>
<protein>
    <recommendedName>
        <fullName evidence="4">FHA domain-containing protein</fullName>
    </recommendedName>
</protein>
<evidence type="ECO:0000313" key="3">
    <source>
        <dbReference type="Proteomes" id="UP000521922"/>
    </source>
</evidence>
<name>A0A7Y9ASK8_9ACTN</name>
<feature type="compositionally biased region" description="Basic and acidic residues" evidence="1">
    <location>
        <begin position="98"/>
        <end position="113"/>
    </location>
</feature>
<dbReference type="AlphaFoldDB" id="A0A7Y9ASK8"/>
<keyword evidence="3" id="KW-1185">Reference proteome</keyword>
<dbReference type="Proteomes" id="UP000521922">
    <property type="component" value="Unassembled WGS sequence"/>
</dbReference>
<dbReference type="RefSeq" id="WP_179749464.1">
    <property type="nucleotide sequence ID" value="NZ_BAAAGN010000006.1"/>
</dbReference>